<proteinExistence type="predicted"/>
<name>A0A974H711_XENLA</name>
<evidence type="ECO:0000256" key="1">
    <source>
        <dbReference type="SAM" id="MobiDB-lite"/>
    </source>
</evidence>
<evidence type="ECO:0000313" key="3">
    <source>
        <dbReference type="Proteomes" id="UP000694892"/>
    </source>
</evidence>
<protein>
    <submittedName>
        <fullName evidence="2">Uncharacterized protein</fullName>
    </submittedName>
</protein>
<sequence>MNFSQTDNRAVVRLTFLRSIFNFRQTLVSLFFQIHALMCLSANRVYQQRVLETGKSQETPQAESSELTEILPEPPQRSAENLV</sequence>
<gene>
    <name evidence="2" type="ORF">XELAEV_18038532mg</name>
</gene>
<feature type="compositionally biased region" description="Polar residues" evidence="1">
    <location>
        <begin position="54"/>
        <end position="67"/>
    </location>
</feature>
<feature type="region of interest" description="Disordered" evidence="1">
    <location>
        <begin position="54"/>
        <end position="83"/>
    </location>
</feature>
<dbReference type="AlphaFoldDB" id="A0A974H711"/>
<accession>A0A974H711</accession>
<reference evidence="3" key="1">
    <citation type="journal article" date="2016" name="Nature">
        <title>Genome evolution in the allotetraploid frog Xenopus laevis.</title>
        <authorList>
            <person name="Session A.M."/>
            <person name="Uno Y."/>
            <person name="Kwon T."/>
            <person name="Chapman J.A."/>
            <person name="Toyoda A."/>
            <person name="Takahashi S."/>
            <person name="Fukui A."/>
            <person name="Hikosaka A."/>
            <person name="Suzuki A."/>
            <person name="Kondo M."/>
            <person name="van Heeringen S.J."/>
            <person name="Quigley I."/>
            <person name="Heinz S."/>
            <person name="Ogino H."/>
            <person name="Ochi H."/>
            <person name="Hellsten U."/>
            <person name="Lyons J.B."/>
            <person name="Simakov O."/>
            <person name="Putnam N."/>
            <person name="Stites J."/>
            <person name="Kuroki Y."/>
            <person name="Tanaka T."/>
            <person name="Michiue T."/>
            <person name="Watanabe M."/>
            <person name="Bogdanovic O."/>
            <person name="Lister R."/>
            <person name="Georgiou G."/>
            <person name="Paranjpe S.S."/>
            <person name="van Kruijsbergen I."/>
            <person name="Shu S."/>
            <person name="Carlson J."/>
            <person name="Kinoshita T."/>
            <person name="Ohta Y."/>
            <person name="Mawaribuchi S."/>
            <person name="Jenkins J."/>
            <person name="Grimwood J."/>
            <person name="Schmutz J."/>
            <person name="Mitros T."/>
            <person name="Mozaffari S.V."/>
            <person name="Suzuki Y."/>
            <person name="Haramoto Y."/>
            <person name="Yamamoto T.S."/>
            <person name="Takagi C."/>
            <person name="Heald R."/>
            <person name="Miller K."/>
            <person name="Haudenschild C."/>
            <person name="Kitzman J."/>
            <person name="Nakayama T."/>
            <person name="Izutsu Y."/>
            <person name="Robert J."/>
            <person name="Fortriede J."/>
            <person name="Burns K."/>
            <person name="Lotay V."/>
            <person name="Karimi K."/>
            <person name="Yasuoka Y."/>
            <person name="Dichmann D.S."/>
            <person name="Flajnik M.F."/>
            <person name="Houston D.W."/>
            <person name="Shendure J."/>
            <person name="DuPasquier L."/>
            <person name="Vize P.D."/>
            <person name="Zorn A.M."/>
            <person name="Ito M."/>
            <person name="Marcotte E.M."/>
            <person name="Wallingford J.B."/>
            <person name="Ito Y."/>
            <person name="Asashima M."/>
            <person name="Ueno N."/>
            <person name="Matsuda Y."/>
            <person name="Veenstra G.J."/>
            <person name="Fujiyama A."/>
            <person name="Harland R.M."/>
            <person name="Taira M."/>
            <person name="Rokhsar D.S."/>
        </authorList>
    </citation>
    <scope>NUCLEOTIDE SEQUENCE [LARGE SCALE GENOMIC DNA]</scope>
    <source>
        <strain evidence="3">J</strain>
    </source>
</reference>
<evidence type="ECO:0000313" key="2">
    <source>
        <dbReference type="EMBL" id="OCT67248.1"/>
    </source>
</evidence>
<dbReference type="EMBL" id="CM004480">
    <property type="protein sequence ID" value="OCT67248.1"/>
    <property type="molecule type" value="Genomic_DNA"/>
</dbReference>
<organism evidence="2 3">
    <name type="scientific">Xenopus laevis</name>
    <name type="common">African clawed frog</name>
    <dbReference type="NCBI Taxonomy" id="8355"/>
    <lineage>
        <taxon>Eukaryota</taxon>
        <taxon>Metazoa</taxon>
        <taxon>Chordata</taxon>
        <taxon>Craniata</taxon>
        <taxon>Vertebrata</taxon>
        <taxon>Euteleostomi</taxon>
        <taxon>Amphibia</taxon>
        <taxon>Batrachia</taxon>
        <taxon>Anura</taxon>
        <taxon>Pipoidea</taxon>
        <taxon>Pipidae</taxon>
        <taxon>Xenopodinae</taxon>
        <taxon>Xenopus</taxon>
        <taxon>Xenopus</taxon>
    </lineage>
</organism>
<dbReference type="Proteomes" id="UP000694892">
    <property type="component" value="Chromosome 8L"/>
</dbReference>